<protein>
    <submittedName>
        <fullName evidence="1">Uncharacterized protein</fullName>
    </submittedName>
</protein>
<dbReference type="Proteomes" id="UP001552299">
    <property type="component" value="Unassembled WGS sequence"/>
</dbReference>
<keyword evidence="2" id="KW-1185">Reference proteome</keyword>
<gene>
    <name evidence="1" type="ORF">M5K25_004015</name>
</gene>
<dbReference type="EMBL" id="JANQDX010000004">
    <property type="protein sequence ID" value="KAL0925650.1"/>
    <property type="molecule type" value="Genomic_DNA"/>
</dbReference>
<reference evidence="1 2" key="1">
    <citation type="journal article" date="2024" name="Plant Biotechnol. J.">
        <title>Dendrobium thyrsiflorum genome and its molecular insights into genes involved in important horticultural traits.</title>
        <authorList>
            <person name="Chen B."/>
            <person name="Wang J.Y."/>
            <person name="Zheng P.J."/>
            <person name="Li K.L."/>
            <person name="Liang Y.M."/>
            <person name="Chen X.F."/>
            <person name="Zhang C."/>
            <person name="Zhao X."/>
            <person name="He X."/>
            <person name="Zhang G.Q."/>
            <person name="Liu Z.J."/>
            <person name="Xu Q."/>
        </authorList>
    </citation>
    <scope>NUCLEOTIDE SEQUENCE [LARGE SCALE GENOMIC DNA]</scope>
    <source>
        <strain evidence="1">GZMU011</strain>
    </source>
</reference>
<proteinExistence type="predicted"/>
<sequence length="70" mass="7513">MGGSNASTMAGSLKAMENVSIFLSYLREQRYHEQPASGLTKSAIHKVLYGSGCLTKTPQTSASYRGCILL</sequence>
<comment type="caution">
    <text evidence="1">The sequence shown here is derived from an EMBL/GenBank/DDBJ whole genome shotgun (WGS) entry which is preliminary data.</text>
</comment>
<evidence type="ECO:0000313" key="1">
    <source>
        <dbReference type="EMBL" id="KAL0925650.1"/>
    </source>
</evidence>
<evidence type="ECO:0000313" key="2">
    <source>
        <dbReference type="Proteomes" id="UP001552299"/>
    </source>
</evidence>
<accession>A0ABD0VKQ9</accession>
<dbReference type="AlphaFoldDB" id="A0ABD0VKQ9"/>
<organism evidence="1 2">
    <name type="scientific">Dendrobium thyrsiflorum</name>
    <name type="common">Pinecone-like raceme dendrobium</name>
    <name type="synonym">Orchid</name>
    <dbReference type="NCBI Taxonomy" id="117978"/>
    <lineage>
        <taxon>Eukaryota</taxon>
        <taxon>Viridiplantae</taxon>
        <taxon>Streptophyta</taxon>
        <taxon>Embryophyta</taxon>
        <taxon>Tracheophyta</taxon>
        <taxon>Spermatophyta</taxon>
        <taxon>Magnoliopsida</taxon>
        <taxon>Liliopsida</taxon>
        <taxon>Asparagales</taxon>
        <taxon>Orchidaceae</taxon>
        <taxon>Epidendroideae</taxon>
        <taxon>Malaxideae</taxon>
        <taxon>Dendrobiinae</taxon>
        <taxon>Dendrobium</taxon>
    </lineage>
</organism>
<name>A0ABD0VKQ9_DENTH</name>